<sequence>MTQQTSNDQQALKGEKPKAEELTPQQEEFQKKYACDFMACLVSDVSRMGFIEVSDELKNIIGETNNDSNGQAIQIPSFEDNKISANDNNPYSEYFQKKLAEEYKKKVITDEVFSKIKDTLHYPTLRKETRSTINFNKLIEELPDFKYLFSPKILNRSEMTSKYDFMSFHYCEFVRKCQNIQNALLCMIEVIPNFSTQFIMQKDFEKFVDTYKTRIRALEAQRSCGMYEQFRPYYSLIVSTYFSFFTTSCFRDIFETKKVIFSDLFQQFIDMDNMERQNNPFISTKTMSIYTSFRKIDKDKTGRLTMEQFKGLEGYSLTDAFLERLFEVLQLVDNEVDFAEYIRFYIALNNIKTPQGTNYFFQIFDLNNDGQIDQSDINFFYKEIVNEFSKINPDSKYTGNFDHFLSQLFDIISCKSGFVTEKILIESNNQDVFFKILFDVNTFTKWETDASSDDEEECVNESFPMNFT</sequence>
<gene>
    <name evidence="6" type="ORF">M9Y10_005165</name>
</gene>
<evidence type="ECO:0000259" key="5">
    <source>
        <dbReference type="PROSITE" id="PS50222"/>
    </source>
</evidence>
<feature type="compositionally biased region" description="Polar residues" evidence="4">
    <location>
        <begin position="1"/>
        <end position="10"/>
    </location>
</feature>
<dbReference type="PANTHER" id="PTHR12085">
    <property type="entry name" value="SERINE/THREONINE-PROTEIN PHOSPHATASE 2A REGULATORY SUBUNIT B'' SUBUNIT GAMMA"/>
    <property type="match status" value="1"/>
</dbReference>
<evidence type="ECO:0000313" key="7">
    <source>
        <dbReference type="Proteomes" id="UP001470230"/>
    </source>
</evidence>
<evidence type="ECO:0000256" key="4">
    <source>
        <dbReference type="SAM" id="MobiDB-lite"/>
    </source>
</evidence>
<dbReference type="PROSITE" id="PS00018">
    <property type="entry name" value="EF_HAND_1"/>
    <property type="match status" value="1"/>
</dbReference>
<dbReference type="EMBL" id="JAPFFF010000011">
    <property type="protein sequence ID" value="KAK8878397.1"/>
    <property type="molecule type" value="Genomic_DNA"/>
</dbReference>
<protein>
    <submittedName>
        <fullName evidence="6">Serine/threonine-protein phosphatase 2A regulatory subunit B'' subunit gamma</fullName>
    </submittedName>
</protein>
<dbReference type="Gene3D" id="1.10.238.10">
    <property type="entry name" value="EF-hand"/>
    <property type="match status" value="1"/>
</dbReference>
<dbReference type="PANTHER" id="PTHR12085:SF3">
    <property type="entry name" value="SERINE_THREONINE-PROTEIN PHOSPHATASE 2A REGULATORY SUBUNIT B'' SUBUNIT GAMMA"/>
    <property type="match status" value="1"/>
</dbReference>
<evidence type="ECO:0000313" key="6">
    <source>
        <dbReference type="EMBL" id="KAK8878397.1"/>
    </source>
</evidence>
<evidence type="ECO:0000256" key="2">
    <source>
        <dbReference type="ARBA" id="ARBA00022490"/>
    </source>
</evidence>
<comment type="caution">
    <text evidence="6">The sequence shown here is derived from an EMBL/GenBank/DDBJ whole genome shotgun (WGS) entry which is preliminary data.</text>
</comment>
<proteinExistence type="predicted"/>
<dbReference type="InterPro" id="IPR039865">
    <property type="entry name" value="PPP2R3C"/>
</dbReference>
<keyword evidence="7" id="KW-1185">Reference proteome</keyword>
<reference evidence="6 7" key="1">
    <citation type="submission" date="2024-04" db="EMBL/GenBank/DDBJ databases">
        <title>Tritrichomonas musculus Genome.</title>
        <authorList>
            <person name="Alves-Ferreira E."/>
            <person name="Grigg M."/>
            <person name="Lorenzi H."/>
            <person name="Galac M."/>
        </authorList>
    </citation>
    <scope>NUCLEOTIDE SEQUENCE [LARGE SCALE GENOMIC DNA]</scope>
    <source>
        <strain evidence="6 7">EAF2021</strain>
    </source>
</reference>
<accession>A0ABR2JKH5</accession>
<evidence type="ECO:0000256" key="1">
    <source>
        <dbReference type="ARBA" id="ARBA00004496"/>
    </source>
</evidence>
<dbReference type="InterPro" id="IPR011992">
    <property type="entry name" value="EF-hand-dom_pair"/>
</dbReference>
<keyword evidence="3" id="KW-0106">Calcium</keyword>
<evidence type="ECO:0000256" key="3">
    <source>
        <dbReference type="ARBA" id="ARBA00022837"/>
    </source>
</evidence>
<dbReference type="SUPFAM" id="SSF47473">
    <property type="entry name" value="EF-hand"/>
    <property type="match status" value="1"/>
</dbReference>
<feature type="region of interest" description="Disordered" evidence="4">
    <location>
        <begin position="1"/>
        <end position="24"/>
    </location>
</feature>
<dbReference type="InterPro" id="IPR018247">
    <property type="entry name" value="EF_Hand_1_Ca_BS"/>
</dbReference>
<dbReference type="Proteomes" id="UP001470230">
    <property type="component" value="Unassembled WGS sequence"/>
</dbReference>
<keyword evidence="2" id="KW-0963">Cytoplasm</keyword>
<name>A0ABR2JKH5_9EUKA</name>
<feature type="domain" description="EF-hand" evidence="5">
    <location>
        <begin position="352"/>
        <end position="387"/>
    </location>
</feature>
<organism evidence="6 7">
    <name type="scientific">Tritrichomonas musculus</name>
    <dbReference type="NCBI Taxonomy" id="1915356"/>
    <lineage>
        <taxon>Eukaryota</taxon>
        <taxon>Metamonada</taxon>
        <taxon>Parabasalia</taxon>
        <taxon>Tritrichomonadida</taxon>
        <taxon>Tritrichomonadidae</taxon>
        <taxon>Tritrichomonas</taxon>
    </lineage>
</organism>
<dbReference type="PROSITE" id="PS50222">
    <property type="entry name" value="EF_HAND_2"/>
    <property type="match status" value="1"/>
</dbReference>
<dbReference type="InterPro" id="IPR002048">
    <property type="entry name" value="EF_hand_dom"/>
</dbReference>
<comment type="subcellular location">
    <subcellularLocation>
        <location evidence="1">Cytoplasm</location>
    </subcellularLocation>
</comment>